<gene>
    <name evidence="2" type="ORF">ERS852380_01921</name>
</gene>
<dbReference type="Gene3D" id="3.30.1330.60">
    <property type="entry name" value="OmpA-like domain"/>
    <property type="match status" value="1"/>
</dbReference>
<accession>A0A8D9P0J5</accession>
<evidence type="ECO:0000256" key="1">
    <source>
        <dbReference type="SAM" id="SignalP"/>
    </source>
</evidence>
<sequence length="494" mass="56041">MRSMHYYIKLSAVCACLGLTAIFGQAQEVVERNLSPLHWRYDVRVKRSANGKSLRFSLHVDAMTRLESQDVLVIYPSLVSASGDDRIDFAPVGIAGRIRYKAITRSKALGENSRTSRFDNELHPFSDIEEQGGSFQESVPFERWMADGHVTVREELLGCVGCGIRENQGTVAVIDLPVFKEEDYAYDFLEPEKVAVKYYKDSFDSKVTFPVASYELRKAFANNGQELARLEGFISRSLEIKGAELKEVLIEGFASPEGKAEYNQSLAEGRTLALSNYISGKYPGLKKAATYRTVGAGEDWEGLKKLVGISPLSNKEELLSIIDRYPTDTERESAIRNLDNGRTYGILLKEFYPQLRRTTFRFSFDVRAYTQEELPEIFATRPECLSSHEMYQLSEIYLMRGENPLPVFQKAYEQFPEDVVVTLNYANALLKYGKKADGALRVLSDVRNDSRALFPMAVAYHIKGDWRKAEELLKEAYKQGDDRARAFYGEDAYE</sequence>
<dbReference type="InterPro" id="IPR011990">
    <property type="entry name" value="TPR-like_helical_dom_sf"/>
</dbReference>
<dbReference type="AlphaFoldDB" id="A0A8D9P0J5"/>
<comment type="caution">
    <text evidence="2">The sequence shown here is derived from an EMBL/GenBank/DDBJ whole genome shotgun (WGS) entry which is preliminary data.</text>
</comment>
<organism evidence="2 3">
    <name type="scientific">Parabacteroides distasonis</name>
    <dbReference type="NCBI Taxonomy" id="823"/>
    <lineage>
        <taxon>Bacteria</taxon>
        <taxon>Pseudomonadati</taxon>
        <taxon>Bacteroidota</taxon>
        <taxon>Bacteroidia</taxon>
        <taxon>Bacteroidales</taxon>
        <taxon>Tannerellaceae</taxon>
        <taxon>Parabacteroides</taxon>
    </lineage>
</organism>
<dbReference type="SUPFAM" id="SSF103088">
    <property type="entry name" value="OmpA-like"/>
    <property type="match status" value="1"/>
</dbReference>
<dbReference type="SUPFAM" id="SSF48452">
    <property type="entry name" value="TPR-like"/>
    <property type="match status" value="1"/>
</dbReference>
<dbReference type="Proteomes" id="UP000095455">
    <property type="component" value="Unassembled WGS sequence"/>
</dbReference>
<name>A0A8D9P0J5_PARDI</name>
<feature type="chain" id="PRO_5034080662" evidence="1">
    <location>
        <begin position="27"/>
        <end position="494"/>
    </location>
</feature>
<evidence type="ECO:0000313" key="2">
    <source>
        <dbReference type="EMBL" id="CUO27411.1"/>
    </source>
</evidence>
<keyword evidence="1" id="KW-0732">Signal</keyword>
<dbReference type="EMBL" id="CYYK01000006">
    <property type="protein sequence ID" value="CUO27411.1"/>
    <property type="molecule type" value="Genomic_DNA"/>
</dbReference>
<proteinExistence type="predicted"/>
<dbReference type="RefSeq" id="WP_036632496.1">
    <property type="nucleotide sequence ID" value="NZ_CABMKT010000002.1"/>
</dbReference>
<feature type="signal peptide" evidence="1">
    <location>
        <begin position="1"/>
        <end position="26"/>
    </location>
</feature>
<protein>
    <submittedName>
        <fullName evidence="2">Outer membrane protein and related peptidoglycan-associated (Lipo)proteins</fullName>
    </submittedName>
</protein>
<evidence type="ECO:0000313" key="3">
    <source>
        <dbReference type="Proteomes" id="UP000095455"/>
    </source>
</evidence>
<reference evidence="2 3" key="1">
    <citation type="submission" date="2015-09" db="EMBL/GenBank/DDBJ databases">
        <authorList>
            <consortium name="Pathogen Informatics"/>
        </authorList>
    </citation>
    <scope>NUCLEOTIDE SEQUENCE [LARGE SCALE GENOMIC DNA]</scope>
    <source>
        <strain evidence="2 3">2789STDY5608822</strain>
    </source>
</reference>
<dbReference type="Gene3D" id="1.25.40.10">
    <property type="entry name" value="Tetratricopeptide repeat domain"/>
    <property type="match status" value="1"/>
</dbReference>
<dbReference type="InterPro" id="IPR036737">
    <property type="entry name" value="OmpA-like_sf"/>
</dbReference>